<evidence type="ECO:0000256" key="2">
    <source>
        <dbReference type="SAM" id="Phobius"/>
    </source>
</evidence>
<dbReference type="GO" id="GO:0016747">
    <property type="term" value="F:acyltransferase activity, transferring groups other than amino-acyl groups"/>
    <property type="evidence" value="ECO:0007669"/>
    <property type="project" value="InterPro"/>
</dbReference>
<feature type="transmembrane region" description="Helical" evidence="2">
    <location>
        <begin position="441"/>
        <end position="460"/>
    </location>
</feature>
<evidence type="ECO:0000259" key="3">
    <source>
        <dbReference type="Pfam" id="PF01757"/>
    </source>
</evidence>
<dbReference type="InterPro" id="IPR002656">
    <property type="entry name" value="Acyl_transf_3_dom"/>
</dbReference>
<feature type="transmembrane region" description="Helical" evidence="2">
    <location>
        <begin position="93"/>
        <end position="114"/>
    </location>
</feature>
<feature type="transmembrane region" description="Helical" evidence="2">
    <location>
        <begin position="372"/>
        <end position="395"/>
    </location>
</feature>
<feature type="transmembrane region" description="Helical" evidence="2">
    <location>
        <begin position="253"/>
        <end position="280"/>
    </location>
</feature>
<comment type="caution">
    <text evidence="4">The sequence shown here is derived from an EMBL/GenBank/DDBJ whole genome shotgun (WGS) entry which is preliminary data.</text>
</comment>
<dbReference type="PANTHER" id="PTHR23028">
    <property type="entry name" value="ACETYLTRANSFERASE"/>
    <property type="match status" value="1"/>
</dbReference>
<dbReference type="STRING" id="363999.A0A439D4D8"/>
<evidence type="ECO:0000313" key="4">
    <source>
        <dbReference type="EMBL" id="RWA09272.1"/>
    </source>
</evidence>
<feature type="domain" description="Acyltransferase 3" evidence="3">
    <location>
        <begin position="32"/>
        <end position="456"/>
    </location>
</feature>
<name>A0A439D4D8_9PEZI</name>
<dbReference type="AlphaFoldDB" id="A0A439D4D8"/>
<keyword evidence="2" id="KW-0812">Transmembrane</keyword>
<organism evidence="4 5">
    <name type="scientific">Xylaria grammica</name>
    <dbReference type="NCBI Taxonomy" id="363999"/>
    <lineage>
        <taxon>Eukaryota</taxon>
        <taxon>Fungi</taxon>
        <taxon>Dikarya</taxon>
        <taxon>Ascomycota</taxon>
        <taxon>Pezizomycotina</taxon>
        <taxon>Sordariomycetes</taxon>
        <taxon>Xylariomycetidae</taxon>
        <taxon>Xylariales</taxon>
        <taxon>Xylariaceae</taxon>
        <taxon>Xylaria</taxon>
    </lineage>
</organism>
<dbReference type="InterPro" id="IPR050879">
    <property type="entry name" value="Acyltransferase_3"/>
</dbReference>
<feature type="transmembrane region" description="Helical" evidence="2">
    <location>
        <begin position="145"/>
        <end position="165"/>
    </location>
</feature>
<evidence type="ECO:0000256" key="1">
    <source>
        <dbReference type="SAM" id="MobiDB-lite"/>
    </source>
</evidence>
<keyword evidence="2" id="KW-0472">Membrane</keyword>
<gene>
    <name evidence="4" type="ORF">EKO27_g5842</name>
</gene>
<keyword evidence="5" id="KW-1185">Reference proteome</keyword>
<sequence length="484" mass="54822">MSILPSFLQSKVSRNDGDEKPQGSARHRSTSSLDGLRGYAAFAVMNYHILYAYQSFVFYGYGLSARDAAYCEREGDSGNHHDRWLHQLPVIRLVYNGTWAISAFFVISGFALSYKSLKVGRDNTSGLANAAATTTSSLLRRPFRLLLPPLLASFATALLVSFGAFEHGRRISSDPDWVSIIKEEHRGRLPSLGSQITDWVGQAWKMFNVFWWGDLRNHYDEHLWTIPTELRCSLAIFLVTPLYTRMRRLPRRVVMVTLILYVYALDRWDVSLFYAGLLIADTSLDRQFSVIEEGAARNEVILGSPSQHAGKYGLLWTQYSKLWAVGKVILLYFSLHLLSAPDFCIQDTPGYGAFGHLIPASDPAPFRFWPDIGGVILVALIVHTSPSNVLIRWFLNSEIPQYLGRISYSLYILHGPIIHVVGYAVFPFFWTLTGREETWRYVLGFLAAYMVFVGIILWAADVFCRAVDEPCVRLARKIEQVVLL</sequence>
<dbReference type="Pfam" id="PF01757">
    <property type="entry name" value="Acyl_transf_3"/>
    <property type="match status" value="1"/>
</dbReference>
<dbReference type="EMBL" id="RYZI01000161">
    <property type="protein sequence ID" value="RWA09272.1"/>
    <property type="molecule type" value="Genomic_DNA"/>
</dbReference>
<dbReference type="PANTHER" id="PTHR23028:SF134">
    <property type="entry name" value="PUTATIVE (AFU_ORTHOLOGUE AFUA_4G08520)-RELATED"/>
    <property type="match status" value="1"/>
</dbReference>
<feature type="region of interest" description="Disordered" evidence="1">
    <location>
        <begin position="1"/>
        <end position="31"/>
    </location>
</feature>
<protein>
    <recommendedName>
        <fullName evidence="3">Acyltransferase 3 domain-containing protein</fullName>
    </recommendedName>
</protein>
<proteinExistence type="predicted"/>
<dbReference type="Proteomes" id="UP000286045">
    <property type="component" value="Unassembled WGS sequence"/>
</dbReference>
<keyword evidence="2" id="KW-1133">Transmembrane helix</keyword>
<evidence type="ECO:0000313" key="5">
    <source>
        <dbReference type="Proteomes" id="UP000286045"/>
    </source>
</evidence>
<feature type="transmembrane region" description="Helical" evidence="2">
    <location>
        <begin position="407"/>
        <end position="429"/>
    </location>
</feature>
<accession>A0A439D4D8</accession>
<reference evidence="4 5" key="1">
    <citation type="submission" date="2018-12" db="EMBL/GenBank/DDBJ databases">
        <title>Draft genome sequence of Xylaria grammica IHI A82.</title>
        <authorList>
            <person name="Buettner E."/>
            <person name="Kellner H."/>
        </authorList>
    </citation>
    <scope>NUCLEOTIDE SEQUENCE [LARGE SCALE GENOMIC DNA]</scope>
    <source>
        <strain evidence="4 5">IHI A82</strain>
    </source>
</reference>